<evidence type="ECO:0000256" key="1">
    <source>
        <dbReference type="SAM" id="MobiDB-lite"/>
    </source>
</evidence>
<dbReference type="GO" id="GO:0008800">
    <property type="term" value="F:beta-lactamase activity"/>
    <property type="evidence" value="ECO:0007669"/>
    <property type="project" value="InterPro"/>
</dbReference>
<reference evidence="3 4" key="1">
    <citation type="submission" date="2019-05" db="EMBL/GenBank/DDBJ databases">
        <title>Draft genome sequence of Actinomadura sp. 14C53.</title>
        <authorList>
            <person name="Saricaoglu S."/>
            <person name="Isik K."/>
        </authorList>
    </citation>
    <scope>NUCLEOTIDE SEQUENCE [LARGE SCALE GENOMIC DNA]</scope>
    <source>
        <strain evidence="3 4">14C53</strain>
    </source>
</reference>
<dbReference type="GO" id="GO:0030655">
    <property type="term" value="P:beta-lactam antibiotic catabolic process"/>
    <property type="evidence" value="ECO:0007669"/>
    <property type="project" value="InterPro"/>
</dbReference>
<feature type="region of interest" description="Disordered" evidence="1">
    <location>
        <begin position="35"/>
        <end position="76"/>
    </location>
</feature>
<evidence type="ECO:0000313" key="4">
    <source>
        <dbReference type="Proteomes" id="UP000309174"/>
    </source>
</evidence>
<feature type="region of interest" description="Disordered" evidence="1">
    <location>
        <begin position="117"/>
        <end position="140"/>
    </location>
</feature>
<dbReference type="InterPro" id="IPR000871">
    <property type="entry name" value="Beta-lactam_class-A"/>
</dbReference>
<dbReference type="AlphaFoldDB" id="A0A5C4J1M1"/>
<feature type="region of interest" description="Disordered" evidence="1">
    <location>
        <begin position="152"/>
        <end position="181"/>
    </location>
</feature>
<dbReference type="SUPFAM" id="SSF56601">
    <property type="entry name" value="beta-lactamase/transpeptidase-like"/>
    <property type="match status" value="1"/>
</dbReference>
<dbReference type="OrthoDB" id="3524371at2"/>
<evidence type="ECO:0000259" key="2">
    <source>
        <dbReference type="Pfam" id="PF13354"/>
    </source>
</evidence>
<name>A0A5C4J1M1_9ACTN</name>
<feature type="domain" description="Beta-lactamase class A catalytic" evidence="2">
    <location>
        <begin position="188"/>
        <end position="325"/>
    </location>
</feature>
<sequence>MGPLVGAVGTRPRPGVARPGHRHLVLVALHAAHSPRRRQTVNTKVTALSRHSRSCSRRPHRREARMAPQRRPARGVRRPRGRFFDIRVRARPRPYDCGDDARSATETDAHVHLHRHATRSAHASSPRLPGRPSGTSLAFGTRPDHRRLVLLRQGPANGDGQHRQSRYRDGAAAEGAAAEHPLTSAEKGLAERAITLSDNAAATALWHAIGGSVGLASANEKLGLRDTDPGPGGAWGSMTTSAADQIRLLTALISPESPLAPGGRRYVRRLMRDVAPDQAWGVSAAGAEAEVKNGWLPRDVHGGRWTVNSIGIVGDAGHRYLIAALSERNPTMRDGIEAIEHTTRTVTEALAQTAETER</sequence>
<dbReference type="InterPro" id="IPR012338">
    <property type="entry name" value="Beta-lactam/transpept-like"/>
</dbReference>
<dbReference type="PANTHER" id="PTHR35333">
    <property type="entry name" value="BETA-LACTAMASE"/>
    <property type="match status" value="1"/>
</dbReference>
<dbReference type="EMBL" id="VCKW01000275">
    <property type="protein sequence ID" value="TMQ90613.1"/>
    <property type="molecule type" value="Genomic_DNA"/>
</dbReference>
<feature type="compositionally biased region" description="Basic and acidic residues" evidence="1">
    <location>
        <begin position="160"/>
        <end position="171"/>
    </location>
</feature>
<gene>
    <name evidence="3" type="ORF">ETD83_34670</name>
</gene>
<organism evidence="3 4">
    <name type="scientific">Actinomadura soli</name>
    <dbReference type="NCBI Taxonomy" id="2508997"/>
    <lineage>
        <taxon>Bacteria</taxon>
        <taxon>Bacillati</taxon>
        <taxon>Actinomycetota</taxon>
        <taxon>Actinomycetes</taxon>
        <taxon>Streptosporangiales</taxon>
        <taxon>Thermomonosporaceae</taxon>
        <taxon>Actinomadura</taxon>
    </lineage>
</organism>
<dbReference type="Gene3D" id="3.40.710.10">
    <property type="entry name" value="DD-peptidase/beta-lactamase superfamily"/>
    <property type="match status" value="1"/>
</dbReference>
<dbReference type="Proteomes" id="UP000309174">
    <property type="component" value="Unassembled WGS sequence"/>
</dbReference>
<evidence type="ECO:0000313" key="3">
    <source>
        <dbReference type="EMBL" id="TMQ90613.1"/>
    </source>
</evidence>
<dbReference type="InterPro" id="IPR045155">
    <property type="entry name" value="Beta-lactam_cat"/>
</dbReference>
<dbReference type="Pfam" id="PF13354">
    <property type="entry name" value="Beta-lactamase2"/>
    <property type="match status" value="1"/>
</dbReference>
<keyword evidence="4" id="KW-1185">Reference proteome</keyword>
<protein>
    <submittedName>
        <fullName evidence="3">Serine hydrolase</fullName>
    </submittedName>
</protein>
<feature type="compositionally biased region" description="Basic residues" evidence="1">
    <location>
        <begin position="50"/>
        <end position="63"/>
    </location>
</feature>
<keyword evidence="3" id="KW-0378">Hydrolase</keyword>
<dbReference type="GO" id="GO:0046677">
    <property type="term" value="P:response to antibiotic"/>
    <property type="evidence" value="ECO:0007669"/>
    <property type="project" value="InterPro"/>
</dbReference>
<accession>A0A5C4J1M1</accession>
<comment type="caution">
    <text evidence="3">The sequence shown here is derived from an EMBL/GenBank/DDBJ whole genome shotgun (WGS) entry which is preliminary data.</text>
</comment>
<dbReference type="PANTHER" id="PTHR35333:SF3">
    <property type="entry name" value="BETA-LACTAMASE-TYPE TRANSPEPTIDASE FOLD CONTAINING PROTEIN"/>
    <property type="match status" value="1"/>
</dbReference>
<proteinExistence type="predicted"/>